<keyword evidence="3" id="KW-1185">Reference proteome</keyword>
<dbReference type="EMBL" id="JAHRHJ020000009">
    <property type="protein sequence ID" value="KAH9300764.1"/>
    <property type="molecule type" value="Genomic_DNA"/>
</dbReference>
<dbReference type="AlphaFoldDB" id="A0AA38CQJ1"/>
<organism evidence="2 3">
    <name type="scientific">Taxus chinensis</name>
    <name type="common">Chinese yew</name>
    <name type="synonym">Taxus wallichiana var. chinensis</name>
    <dbReference type="NCBI Taxonomy" id="29808"/>
    <lineage>
        <taxon>Eukaryota</taxon>
        <taxon>Viridiplantae</taxon>
        <taxon>Streptophyta</taxon>
        <taxon>Embryophyta</taxon>
        <taxon>Tracheophyta</taxon>
        <taxon>Spermatophyta</taxon>
        <taxon>Pinopsida</taxon>
        <taxon>Pinidae</taxon>
        <taxon>Conifers II</taxon>
        <taxon>Cupressales</taxon>
        <taxon>Taxaceae</taxon>
        <taxon>Taxus</taxon>
    </lineage>
</organism>
<comment type="caution">
    <text evidence="2">The sequence shown here is derived from an EMBL/GenBank/DDBJ whole genome shotgun (WGS) entry which is preliminary data.</text>
</comment>
<sequence length="55" mass="6053">MAEFETALSLDNSEDDNHNTVAISDGEEIKARDGGDFSFSEKQFLQVVGFAINSR</sequence>
<feature type="non-terminal residue" evidence="2">
    <location>
        <position position="55"/>
    </location>
</feature>
<evidence type="ECO:0000313" key="3">
    <source>
        <dbReference type="Proteomes" id="UP000824469"/>
    </source>
</evidence>
<proteinExistence type="predicted"/>
<gene>
    <name evidence="2" type="ORF">KI387_012347</name>
</gene>
<dbReference type="Proteomes" id="UP000824469">
    <property type="component" value="Unassembled WGS sequence"/>
</dbReference>
<evidence type="ECO:0000313" key="2">
    <source>
        <dbReference type="EMBL" id="KAH9300764.1"/>
    </source>
</evidence>
<feature type="region of interest" description="Disordered" evidence="1">
    <location>
        <begin position="1"/>
        <end position="20"/>
    </location>
</feature>
<name>A0AA38CQJ1_TAXCH</name>
<reference evidence="2 3" key="1">
    <citation type="journal article" date="2021" name="Nat. Plants">
        <title>The Taxus genome provides insights into paclitaxel biosynthesis.</title>
        <authorList>
            <person name="Xiong X."/>
            <person name="Gou J."/>
            <person name="Liao Q."/>
            <person name="Li Y."/>
            <person name="Zhou Q."/>
            <person name="Bi G."/>
            <person name="Li C."/>
            <person name="Du R."/>
            <person name="Wang X."/>
            <person name="Sun T."/>
            <person name="Guo L."/>
            <person name="Liang H."/>
            <person name="Lu P."/>
            <person name="Wu Y."/>
            <person name="Zhang Z."/>
            <person name="Ro D.K."/>
            <person name="Shang Y."/>
            <person name="Huang S."/>
            <person name="Yan J."/>
        </authorList>
    </citation>
    <scope>NUCLEOTIDE SEQUENCE [LARGE SCALE GENOMIC DNA]</scope>
    <source>
        <strain evidence="2">Ta-2019</strain>
    </source>
</reference>
<accession>A0AA38CQJ1</accession>
<evidence type="ECO:0000256" key="1">
    <source>
        <dbReference type="SAM" id="MobiDB-lite"/>
    </source>
</evidence>
<protein>
    <submittedName>
        <fullName evidence="2">Uncharacterized protein</fullName>
    </submittedName>
</protein>